<dbReference type="PANTHER" id="PTHR11815">
    <property type="entry name" value="SUCCINYL-COA SYNTHETASE BETA CHAIN"/>
    <property type="match status" value="1"/>
</dbReference>
<dbReference type="OrthoDB" id="1552at2759"/>
<dbReference type="PANTHER" id="PTHR11815:SF10">
    <property type="entry name" value="SUCCINATE--COA LIGASE [GDP-FORMING] SUBUNIT BETA, MITOCHONDRIAL"/>
    <property type="match status" value="1"/>
</dbReference>
<dbReference type="AlphaFoldDB" id="A0A9E7ETT1"/>
<evidence type="ECO:0000313" key="2">
    <source>
        <dbReference type="Proteomes" id="UP001055439"/>
    </source>
</evidence>
<dbReference type="GO" id="GO:0004775">
    <property type="term" value="F:succinate-CoA ligase (ADP-forming) activity"/>
    <property type="evidence" value="ECO:0007669"/>
    <property type="project" value="TreeGrafter"/>
</dbReference>
<reference evidence="1" key="1">
    <citation type="submission" date="2022-05" db="EMBL/GenBank/DDBJ databases">
        <title>The Musa troglodytarum L. genome provides insights into the mechanism of non-climacteric behaviour and enrichment of carotenoids.</title>
        <authorList>
            <person name="Wang J."/>
        </authorList>
    </citation>
    <scope>NUCLEOTIDE SEQUENCE</scope>
    <source>
        <tissue evidence="1">Leaf</tissue>
    </source>
</reference>
<sequence>MSKHGINVPKGIAASSVEEAKEVARSVFPTRKRYNCQIPRLVYMLLQLKKFGQPSYNHVAAAKANLSYIGLDGVIGCMVNDDYKRKFLRCLTVVWVEHGDYNTNYRNISFIVSLLQLLYTFQMLTSIDKVKAILVNIFGGIRNAT</sequence>
<organism evidence="1 2">
    <name type="scientific">Musa troglodytarum</name>
    <name type="common">fe'i banana</name>
    <dbReference type="NCBI Taxonomy" id="320322"/>
    <lineage>
        <taxon>Eukaryota</taxon>
        <taxon>Viridiplantae</taxon>
        <taxon>Streptophyta</taxon>
        <taxon>Embryophyta</taxon>
        <taxon>Tracheophyta</taxon>
        <taxon>Spermatophyta</taxon>
        <taxon>Magnoliopsida</taxon>
        <taxon>Liliopsida</taxon>
        <taxon>Zingiberales</taxon>
        <taxon>Musaceae</taxon>
        <taxon>Musa</taxon>
    </lineage>
</organism>
<dbReference type="EMBL" id="CP097503">
    <property type="protein sequence ID" value="URD83754.1"/>
    <property type="molecule type" value="Genomic_DNA"/>
</dbReference>
<name>A0A9E7ETT1_9LILI</name>
<accession>A0A9E7ETT1</accession>
<gene>
    <name evidence="1" type="ORF">MUK42_19316</name>
</gene>
<dbReference type="GO" id="GO:0005739">
    <property type="term" value="C:mitochondrion"/>
    <property type="evidence" value="ECO:0007669"/>
    <property type="project" value="TreeGrafter"/>
</dbReference>
<dbReference type="GO" id="GO:0042709">
    <property type="term" value="C:succinate-CoA ligase complex"/>
    <property type="evidence" value="ECO:0007669"/>
    <property type="project" value="TreeGrafter"/>
</dbReference>
<evidence type="ECO:0000313" key="1">
    <source>
        <dbReference type="EMBL" id="URD83754.1"/>
    </source>
</evidence>
<dbReference type="GO" id="GO:0006099">
    <property type="term" value="P:tricarboxylic acid cycle"/>
    <property type="evidence" value="ECO:0007669"/>
    <property type="project" value="TreeGrafter"/>
</dbReference>
<protein>
    <submittedName>
        <fullName evidence="1">CoA-ligase</fullName>
    </submittedName>
</protein>
<keyword evidence="2" id="KW-1185">Reference proteome</keyword>
<proteinExistence type="predicted"/>
<dbReference type="GO" id="GO:0006104">
    <property type="term" value="P:succinyl-CoA metabolic process"/>
    <property type="evidence" value="ECO:0007669"/>
    <property type="project" value="TreeGrafter"/>
</dbReference>
<dbReference type="Proteomes" id="UP001055439">
    <property type="component" value="Chromosome 10"/>
</dbReference>